<sequence>MMSAVGIWLWQDPLAFGNTTNANGCALRFSTYAVLGKFIPLKSQTLRIVSLVLYAMFLVPGLNLLIPISAFLAIILLFRACHGSRKANRFHPTLKQDLRSSPAFHSKGRIGRNLLLLRAWYNPVVFPALVCLGLLLVINLILVFDIERTLRHNARLRMPGDATWNFGQILAILLVVLPLRDLRVFGVHRDVTGSLRDALRWEATSDIIWNLARRGADVNVKANDCVHPTPLLLAVAKWRDLELTRMLLHYGADPNMPDPMVLQAAVSHGDEPIVNLLLAHGADPNIEGGTVLRAAAHSGNLKIVQLLLDQGADPNVQGGAHSTAMQAASERGHDEIVELLHEHGANL</sequence>
<dbReference type="PANTHER" id="PTHR24198:SF165">
    <property type="entry name" value="ANKYRIN REPEAT-CONTAINING PROTEIN-RELATED"/>
    <property type="match status" value="1"/>
</dbReference>
<dbReference type="Gene3D" id="1.25.40.20">
    <property type="entry name" value="Ankyrin repeat-containing domain"/>
    <property type="match status" value="2"/>
</dbReference>
<feature type="transmembrane region" description="Helical" evidence="4">
    <location>
        <begin position="162"/>
        <end position="179"/>
    </location>
</feature>
<keyword evidence="6" id="KW-1185">Reference proteome</keyword>
<accession>A0AAD6SLY2</accession>
<dbReference type="PANTHER" id="PTHR24198">
    <property type="entry name" value="ANKYRIN REPEAT AND PROTEIN KINASE DOMAIN-CONTAINING PROTEIN"/>
    <property type="match status" value="1"/>
</dbReference>
<evidence type="ECO:0000313" key="5">
    <source>
        <dbReference type="EMBL" id="KAJ7029880.1"/>
    </source>
</evidence>
<evidence type="ECO:0000256" key="3">
    <source>
        <dbReference type="PROSITE-ProRule" id="PRU00023"/>
    </source>
</evidence>
<name>A0AAD6SLY2_9AGAR</name>
<dbReference type="SUPFAM" id="SSF48403">
    <property type="entry name" value="Ankyrin repeat"/>
    <property type="match status" value="1"/>
</dbReference>
<feature type="transmembrane region" description="Helical" evidence="4">
    <location>
        <begin position="51"/>
        <end position="78"/>
    </location>
</feature>
<keyword evidence="4" id="KW-0812">Transmembrane</keyword>
<keyword evidence="1" id="KW-0677">Repeat</keyword>
<feature type="repeat" description="ANK" evidence="3">
    <location>
        <begin position="262"/>
        <end position="289"/>
    </location>
</feature>
<dbReference type="EMBL" id="JARJCM010000096">
    <property type="protein sequence ID" value="KAJ7029880.1"/>
    <property type="molecule type" value="Genomic_DNA"/>
</dbReference>
<evidence type="ECO:0000313" key="6">
    <source>
        <dbReference type="Proteomes" id="UP001218188"/>
    </source>
</evidence>
<evidence type="ECO:0000256" key="4">
    <source>
        <dbReference type="SAM" id="Phobius"/>
    </source>
</evidence>
<feature type="repeat" description="ANK" evidence="3">
    <location>
        <begin position="287"/>
        <end position="319"/>
    </location>
</feature>
<dbReference type="AlphaFoldDB" id="A0AAD6SLY2"/>
<feature type="repeat" description="ANK" evidence="3">
    <location>
        <begin position="320"/>
        <end position="347"/>
    </location>
</feature>
<proteinExistence type="predicted"/>
<organism evidence="5 6">
    <name type="scientific">Mycena alexandri</name>
    <dbReference type="NCBI Taxonomy" id="1745969"/>
    <lineage>
        <taxon>Eukaryota</taxon>
        <taxon>Fungi</taxon>
        <taxon>Dikarya</taxon>
        <taxon>Basidiomycota</taxon>
        <taxon>Agaricomycotina</taxon>
        <taxon>Agaricomycetes</taxon>
        <taxon>Agaricomycetidae</taxon>
        <taxon>Agaricales</taxon>
        <taxon>Marasmiineae</taxon>
        <taxon>Mycenaceae</taxon>
        <taxon>Mycena</taxon>
    </lineage>
</organism>
<comment type="caution">
    <text evidence="5">The sequence shown here is derived from an EMBL/GenBank/DDBJ whole genome shotgun (WGS) entry which is preliminary data.</text>
</comment>
<reference evidence="5" key="1">
    <citation type="submission" date="2023-03" db="EMBL/GenBank/DDBJ databases">
        <title>Massive genome expansion in bonnet fungi (Mycena s.s.) driven by repeated elements and novel gene families across ecological guilds.</title>
        <authorList>
            <consortium name="Lawrence Berkeley National Laboratory"/>
            <person name="Harder C.B."/>
            <person name="Miyauchi S."/>
            <person name="Viragh M."/>
            <person name="Kuo A."/>
            <person name="Thoen E."/>
            <person name="Andreopoulos B."/>
            <person name="Lu D."/>
            <person name="Skrede I."/>
            <person name="Drula E."/>
            <person name="Henrissat B."/>
            <person name="Morin E."/>
            <person name="Kohler A."/>
            <person name="Barry K."/>
            <person name="LaButti K."/>
            <person name="Morin E."/>
            <person name="Salamov A."/>
            <person name="Lipzen A."/>
            <person name="Mereny Z."/>
            <person name="Hegedus B."/>
            <person name="Baldrian P."/>
            <person name="Stursova M."/>
            <person name="Weitz H."/>
            <person name="Taylor A."/>
            <person name="Grigoriev I.V."/>
            <person name="Nagy L.G."/>
            <person name="Martin F."/>
            <person name="Kauserud H."/>
        </authorList>
    </citation>
    <scope>NUCLEOTIDE SEQUENCE</scope>
    <source>
        <strain evidence="5">CBHHK200</strain>
    </source>
</reference>
<keyword evidence="4" id="KW-1133">Transmembrane helix</keyword>
<dbReference type="InterPro" id="IPR036770">
    <property type="entry name" value="Ankyrin_rpt-contain_sf"/>
</dbReference>
<dbReference type="PROSITE" id="PS50088">
    <property type="entry name" value="ANK_REPEAT"/>
    <property type="match status" value="3"/>
</dbReference>
<dbReference type="Pfam" id="PF00023">
    <property type="entry name" value="Ank"/>
    <property type="match status" value="1"/>
</dbReference>
<keyword evidence="2 3" id="KW-0040">ANK repeat</keyword>
<feature type="transmembrane region" description="Helical" evidence="4">
    <location>
        <begin position="119"/>
        <end position="142"/>
    </location>
</feature>
<evidence type="ECO:0000256" key="2">
    <source>
        <dbReference type="ARBA" id="ARBA00023043"/>
    </source>
</evidence>
<dbReference type="InterPro" id="IPR002110">
    <property type="entry name" value="Ankyrin_rpt"/>
</dbReference>
<gene>
    <name evidence="5" type="ORF">C8F04DRAFT_742213</name>
</gene>
<dbReference type="SMART" id="SM00248">
    <property type="entry name" value="ANK"/>
    <property type="match status" value="4"/>
</dbReference>
<dbReference type="Proteomes" id="UP001218188">
    <property type="component" value="Unassembled WGS sequence"/>
</dbReference>
<keyword evidence="4" id="KW-0472">Membrane</keyword>
<dbReference type="PROSITE" id="PS50297">
    <property type="entry name" value="ANK_REP_REGION"/>
    <property type="match status" value="2"/>
</dbReference>
<dbReference type="Pfam" id="PF12796">
    <property type="entry name" value="Ank_2"/>
    <property type="match status" value="1"/>
</dbReference>
<evidence type="ECO:0000256" key="1">
    <source>
        <dbReference type="ARBA" id="ARBA00022737"/>
    </source>
</evidence>
<protein>
    <submittedName>
        <fullName evidence="5">Ankyrin repeat-containing domain protein</fullName>
    </submittedName>
</protein>